<keyword evidence="4" id="KW-1185">Reference proteome</keyword>
<dbReference type="Proteomes" id="UP000307943">
    <property type="component" value="Unassembled WGS sequence"/>
</dbReference>
<reference evidence="3 4" key="1">
    <citation type="submission" date="2019-05" db="EMBL/GenBank/DDBJ databases">
        <title>We sequenced the genome of Paenibacillus hemerocallicola KCTC 33185 for further insight into its adaptation and study the phylogeny of Paenibacillus.</title>
        <authorList>
            <person name="Narsing Rao M.P."/>
        </authorList>
    </citation>
    <scope>NUCLEOTIDE SEQUENCE [LARGE SCALE GENOMIC DNA]</scope>
    <source>
        <strain evidence="3 4">KCTC 33185</strain>
    </source>
</reference>
<dbReference type="Pfam" id="PF00293">
    <property type="entry name" value="NUDIX"/>
    <property type="match status" value="1"/>
</dbReference>
<proteinExistence type="predicted"/>
<keyword evidence="1 3" id="KW-0378">Hydrolase</keyword>
<feature type="domain" description="Nudix hydrolase" evidence="2">
    <location>
        <begin position="1"/>
        <end position="129"/>
    </location>
</feature>
<organism evidence="3 4">
    <name type="scientific">Paenibacillus hemerocallicola</name>
    <dbReference type="NCBI Taxonomy" id="1172614"/>
    <lineage>
        <taxon>Bacteria</taxon>
        <taxon>Bacillati</taxon>
        <taxon>Bacillota</taxon>
        <taxon>Bacilli</taxon>
        <taxon>Bacillales</taxon>
        <taxon>Paenibacillaceae</taxon>
        <taxon>Paenibacillus</taxon>
    </lineage>
</organism>
<dbReference type="GO" id="GO:0016787">
    <property type="term" value="F:hydrolase activity"/>
    <property type="evidence" value="ECO:0007669"/>
    <property type="project" value="UniProtKB-KW"/>
</dbReference>
<comment type="caution">
    <text evidence="3">The sequence shown here is derived from an EMBL/GenBank/DDBJ whole genome shotgun (WGS) entry which is preliminary data.</text>
</comment>
<dbReference type="OrthoDB" id="2661124at2"/>
<dbReference type="AlphaFoldDB" id="A0A5C4T7K9"/>
<evidence type="ECO:0000259" key="2">
    <source>
        <dbReference type="PROSITE" id="PS51462"/>
    </source>
</evidence>
<dbReference type="PROSITE" id="PS51462">
    <property type="entry name" value="NUDIX"/>
    <property type="match status" value="1"/>
</dbReference>
<evidence type="ECO:0000256" key="1">
    <source>
        <dbReference type="ARBA" id="ARBA00022801"/>
    </source>
</evidence>
<protein>
    <submittedName>
        <fullName evidence="3">NUDIX hydrolase</fullName>
    </submittedName>
</protein>
<evidence type="ECO:0000313" key="4">
    <source>
        <dbReference type="Proteomes" id="UP000307943"/>
    </source>
</evidence>
<sequence length="134" mass="15722">MRDGERKLLVFEEEGYEHLGMQVPGGTVMEHESLEQALLREIREEAGIGEATVKAYLGEYSYLSEKLGHDLIRHYYWLEAELTDDRFTHVVESEDEDNGWIYHYRWTSFAGTPIVLYSHLGRYLDKLRELHDTA</sequence>
<gene>
    <name evidence="3" type="ORF">FE784_16900</name>
</gene>
<dbReference type="InterPro" id="IPR015797">
    <property type="entry name" value="NUDIX_hydrolase-like_dom_sf"/>
</dbReference>
<dbReference type="PROSITE" id="PS00893">
    <property type="entry name" value="NUDIX_BOX"/>
    <property type="match status" value="1"/>
</dbReference>
<dbReference type="InterPro" id="IPR020084">
    <property type="entry name" value="NUDIX_hydrolase_CS"/>
</dbReference>
<dbReference type="SUPFAM" id="SSF55811">
    <property type="entry name" value="Nudix"/>
    <property type="match status" value="1"/>
</dbReference>
<dbReference type="EMBL" id="VDCQ01000022">
    <property type="protein sequence ID" value="TNJ65064.1"/>
    <property type="molecule type" value="Genomic_DNA"/>
</dbReference>
<evidence type="ECO:0000313" key="3">
    <source>
        <dbReference type="EMBL" id="TNJ65064.1"/>
    </source>
</evidence>
<accession>A0A5C4T7K9</accession>
<dbReference type="Gene3D" id="3.90.79.10">
    <property type="entry name" value="Nucleoside Triphosphate Pyrophosphohydrolase"/>
    <property type="match status" value="1"/>
</dbReference>
<name>A0A5C4T7K9_9BACL</name>
<dbReference type="InterPro" id="IPR000086">
    <property type="entry name" value="NUDIX_hydrolase_dom"/>
</dbReference>